<reference evidence="1 2" key="1">
    <citation type="submission" date="2012-04" db="EMBL/GenBank/DDBJ databases">
        <title>The Genome Sequence of Bacillus cereus HuA2-1.</title>
        <authorList>
            <consortium name="The Broad Institute Genome Sequencing Platform"/>
            <consortium name="The Broad Institute Genome Sequencing Center for Infectious Disease"/>
            <person name="Feldgarden M."/>
            <person name="Van der Auwera G.A."/>
            <person name="Mahillon J."/>
            <person name="Duprez V."/>
            <person name="Timmery S."/>
            <person name="Mattelet C."/>
            <person name="Dierick K."/>
            <person name="Sun M."/>
            <person name="Yu Z."/>
            <person name="Zhu L."/>
            <person name="Hu X."/>
            <person name="Shank E.B."/>
            <person name="Swiecicka I."/>
            <person name="Hansen B.M."/>
            <person name="Andrup L."/>
            <person name="Young S.K."/>
            <person name="Zeng Q."/>
            <person name="Gargeya S."/>
            <person name="Fitzgerald M."/>
            <person name="Haas B."/>
            <person name="Abouelleil A."/>
            <person name="Alvarado L."/>
            <person name="Arachchi H.M."/>
            <person name="Berlin A."/>
            <person name="Chapman S.B."/>
            <person name="Goldberg J."/>
            <person name="Griggs A."/>
            <person name="Gujja S."/>
            <person name="Hansen M."/>
            <person name="Howarth C."/>
            <person name="Imamovic A."/>
            <person name="Larimer J."/>
            <person name="McCowen C."/>
            <person name="Montmayeur A."/>
            <person name="Murphy C."/>
            <person name="Neiman D."/>
            <person name="Pearson M."/>
            <person name="Priest M."/>
            <person name="Roberts A."/>
            <person name="Saif S."/>
            <person name="Shea T."/>
            <person name="Sisk P."/>
            <person name="Sykes S."/>
            <person name="Wortman J."/>
            <person name="Nusbaum C."/>
            <person name="Birren B."/>
        </authorList>
    </citation>
    <scope>NUCLEOTIDE SEQUENCE [LARGE SCALE GENOMIC DNA]</scope>
    <source>
        <strain evidence="1 2">HuA2-1</strain>
    </source>
</reference>
<sequence>MKIGKKLATSVLALSLSIGTFASWFWCKKYNTCAMNL</sequence>
<evidence type="ECO:0000313" key="2">
    <source>
        <dbReference type="Proteomes" id="UP000004136"/>
    </source>
</evidence>
<dbReference type="HOGENOM" id="CLU_3339912_0_0_9"/>
<accession>J9BJG4</accession>
<evidence type="ECO:0000313" key="1">
    <source>
        <dbReference type="EMBL" id="EJV74140.1"/>
    </source>
</evidence>
<name>J9BJG4_BACCE</name>
<proteinExistence type="predicted"/>
<comment type="caution">
    <text evidence="1">The sequence shown here is derived from an EMBL/GenBank/DDBJ whole genome shotgun (WGS) entry which is preliminary data.</text>
</comment>
<dbReference type="EMBL" id="AHDV01000062">
    <property type="protein sequence ID" value="EJV74140.1"/>
    <property type="molecule type" value="Genomic_DNA"/>
</dbReference>
<dbReference type="AlphaFoldDB" id="J9BJG4"/>
<dbReference type="Proteomes" id="UP000004136">
    <property type="component" value="Unassembled WGS sequence"/>
</dbReference>
<gene>
    <name evidence="1" type="ORF">IG3_05962</name>
</gene>
<protein>
    <submittedName>
        <fullName evidence="1">Uncharacterized protein</fullName>
    </submittedName>
</protein>
<dbReference type="PATRIC" id="fig|1053201.3.peg.6108"/>
<organism evidence="1 2">
    <name type="scientific">Bacillus cereus HuA2-1</name>
    <dbReference type="NCBI Taxonomy" id="1053201"/>
    <lineage>
        <taxon>Bacteria</taxon>
        <taxon>Bacillati</taxon>
        <taxon>Bacillota</taxon>
        <taxon>Bacilli</taxon>
        <taxon>Bacillales</taxon>
        <taxon>Bacillaceae</taxon>
        <taxon>Bacillus</taxon>
        <taxon>Bacillus cereus group</taxon>
    </lineage>
</organism>